<keyword evidence="7 13" id="KW-0808">Transferase</keyword>
<evidence type="ECO:0000256" key="9">
    <source>
        <dbReference type="ARBA" id="ARBA00022842"/>
    </source>
</evidence>
<dbReference type="AlphaFoldDB" id="A0A412Z2L6"/>
<dbReference type="PANTHER" id="PTHR20941">
    <property type="entry name" value="FOLATE SYNTHESIS PROTEINS"/>
    <property type="match status" value="1"/>
</dbReference>
<dbReference type="InterPro" id="IPR006390">
    <property type="entry name" value="DHP_synth_dom"/>
</dbReference>
<evidence type="ECO:0000256" key="2">
    <source>
        <dbReference type="ARBA" id="ARBA00001946"/>
    </source>
</evidence>
<gene>
    <name evidence="15" type="primary">folP</name>
    <name evidence="15" type="ORF">DWW02_19400</name>
</gene>
<dbReference type="PROSITE" id="PS50972">
    <property type="entry name" value="PTERIN_BINDING"/>
    <property type="match status" value="1"/>
</dbReference>
<dbReference type="GO" id="GO:0046654">
    <property type="term" value="P:tetrahydrofolate biosynthetic process"/>
    <property type="evidence" value="ECO:0007669"/>
    <property type="project" value="UniProtKB-UniPathway"/>
</dbReference>
<dbReference type="Gene3D" id="3.20.20.20">
    <property type="entry name" value="Dihydropteroate synthase-like"/>
    <property type="match status" value="1"/>
</dbReference>
<dbReference type="SUPFAM" id="SSF51717">
    <property type="entry name" value="Dihydropteroate synthetase-like"/>
    <property type="match status" value="1"/>
</dbReference>
<protein>
    <recommendedName>
        <fullName evidence="6 13">Dihydropteroate synthase</fullName>
        <shortName evidence="13">DHPS</shortName>
        <ecNumber evidence="5 13">2.5.1.15</ecNumber>
    </recommendedName>
    <alternativeName>
        <fullName evidence="11 13">Dihydropteroate pyrophosphorylase</fullName>
    </alternativeName>
</protein>
<accession>A0A412Z2L6</accession>
<name>A0A412Z2L6_9FIRM</name>
<feature type="domain" description="Pterin-binding" evidence="14">
    <location>
        <begin position="14"/>
        <end position="260"/>
    </location>
</feature>
<comment type="cofactor">
    <cofactor evidence="2 13">
        <name>Mg(2+)</name>
        <dbReference type="ChEBI" id="CHEBI:18420"/>
    </cofactor>
</comment>
<reference evidence="15 16" key="1">
    <citation type="submission" date="2018-08" db="EMBL/GenBank/DDBJ databases">
        <title>A genome reference for cultivated species of the human gut microbiota.</title>
        <authorList>
            <person name="Zou Y."/>
            <person name="Xue W."/>
            <person name="Luo G."/>
        </authorList>
    </citation>
    <scope>NUCLEOTIDE SEQUENCE [LARGE SCALE GENOMIC DNA]</scope>
    <source>
        <strain evidence="15 16">AF14-18</strain>
    </source>
</reference>
<dbReference type="GO" id="GO:0046656">
    <property type="term" value="P:folic acid biosynthetic process"/>
    <property type="evidence" value="ECO:0007669"/>
    <property type="project" value="UniProtKB-KW"/>
</dbReference>
<dbReference type="InterPro" id="IPR000489">
    <property type="entry name" value="Pterin-binding_dom"/>
</dbReference>
<comment type="similarity">
    <text evidence="4 13">Belongs to the DHPS family.</text>
</comment>
<evidence type="ECO:0000256" key="10">
    <source>
        <dbReference type="ARBA" id="ARBA00022909"/>
    </source>
</evidence>
<evidence type="ECO:0000256" key="13">
    <source>
        <dbReference type="RuleBase" id="RU361205"/>
    </source>
</evidence>
<dbReference type="CDD" id="cd00739">
    <property type="entry name" value="DHPS"/>
    <property type="match status" value="1"/>
</dbReference>
<dbReference type="RefSeq" id="WP_118019173.1">
    <property type="nucleotide sequence ID" value="NZ_CAUHGS010000008.1"/>
</dbReference>
<dbReference type="GO" id="GO:0046872">
    <property type="term" value="F:metal ion binding"/>
    <property type="evidence" value="ECO:0007669"/>
    <property type="project" value="UniProtKB-KW"/>
</dbReference>
<dbReference type="UniPathway" id="UPA00077">
    <property type="reaction ID" value="UER00156"/>
</dbReference>
<evidence type="ECO:0000256" key="3">
    <source>
        <dbReference type="ARBA" id="ARBA00004763"/>
    </source>
</evidence>
<comment type="pathway">
    <text evidence="3 13">Cofactor biosynthesis; tetrahydrofolate biosynthesis; 7,8-dihydrofolate from 2-amino-4-hydroxy-6-hydroxymethyl-7,8-dihydropteridine diphosphate and 4-aminobenzoate: step 1/2.</text>
</comment>
<dbReference type="PROSITE" id="PS00792">
    <property type="entry name" value="DHPS_1"/>
    <property type="match status" value="1"/>
</dbReference>
<evidence type="ECO:0000256" key="6">
    <source>
        <dbReference type="ARBA" id="ARBA00016919"/>
    </source>
</evidence>
<evidence type="ECO:0000256" key="7">
    <source>
        <dbReference type="ARBA" id="ARBA00022679"/>
    </source>
</evidence>
<dbReference type="GO" id="GO:0004156">
    <property type="term" value="F:dihydropteroate synthase activity"/>
    <property type="evidence" value="ECO:0007669"/>
    <property type="project" value="UniProtKB-EC"/>
</dbReference>
<evidence type="ECO:0000259" key="14">
    <source>
        <dbReference type="PROSITE" id="PS50972"/>
    </source>
</evidence>
<keyword evidence="10 13" id="KW-0289">Folate biosynthesis</keyword>
<dbReference type="NCBIfam" id="TIGR01496">
    <property type="entry name" value="DHPS"/>
    <property type="match status" value="1"/>
</dbReference>
<evidence type="ECO:0000313" key="15">
    <source>
        <dbReference type="EMBL" id="RGV74155.1"/>
    </source>
</evidence>
<dbReference type="EC" id="2.5.1.15" evidence="5 13"/>
<comment type="caution">
    <text evidence="15">The sequence shown here is derived from an EMBL/GenBank/DDBJ whole genome shotgun (WGS) entry which is preliminary data.</text>
</comment>
<keyword evidence="9 13" id="KW-0460">Magnesium</keyword>
<proteinExistence type="inferred from homology"/>
<evidence type="ECO:0000256" key="1">
    <source>
        <dbReference type="ARBA" id="ARBA00000012"/>
    </source>
</evidence>
<evidence type="ECO:0000256" key="11">
    <source>
        <dbReference type="ARBA" id="ARBA00030193"/>
    </source>
</evidence>
<dbReference type="EMBL" id="QRZM01000008">
    <property type="protein sequence ID" value="RGV74155.1"/>
    <property type="molecule type" value="Genomic_DNA"/>
</dbReference>
<evidence type="ECO:0000256" key="4">
    <source>
        <dbReference type="ARBA" id="ARBA00009503"/>
    </source>
</evidence>
<sequence length="272" mass="30038">MIIGQKEFDVWNRTYVMGILNTTPDSFSDGGRYCDREMALRQAEKLVFDGADIIDVGGESTRPGCRPVGEEEELERVLPVIRLIHENFDIPISVDTYKSGVARRAVEAGAAMVNDIWGLKKDKDMAGTIAELGVCCCLMHNRQNPVGHHFMNTALEEMNETILLAKQAGIKDDRIVLDPGVGFGKTYEMNLEVIRNLSAFKRFGYPVLLGASRKSVIGLALDLPVDKREEGTLVTTAAAVFSGCSFVRVHDVEGNRRAVRMARSIMGAPEFK</sequence>
<comment type="function">
    <text evidence="12 13">Catalyzes the condensation of para-aminobenzoate (pABA) with 6-hydroxymethyl-7,8-dihydropterin diphosphate (DHPt-PP) to form 7,8-dihydropteroate (H2Pte), the immediate precursor of folate derivatives.</text>
</comment>
<comment type="catalytic activity">
    <reaction evidence="1">
        <text>(7,8-dihydropterin-6-yl)methyl diphosphate + 4-aminobenzoate = 7,8-dihydropteroate + diphosphate</text>
        <dbReference type="Rhea" id="RHEA:19949"/>
        <dbReference type="ChEBI" id="CHEBI:17836"/>
        <dbReference type="ChEBI" id="CHEBI:17839"/>
        <dbReference type="ChEBI" id="CHEBI:33019"/>
        <dbReference type="ChEBI" id="CHEBI:72950"/>
        <dbReference type="EC" id="2.5.1.15"/>
    </reaction>
</comment>
<keyword evidence="8 13" id="KW-0479">Metal-binding</keyword>
<dbReference type="Pfam" id="PF00809">
    <property type="entry name" value="Pterin_bind"/>
    <property type="match status" value="1"/>
</dbReference>
<dbReference type="Proteomes" id="UP000284543">
    <property type="component" value="Unassembled WGS sequence"/>
</dbReference>
<dbReference type="GO" id="GO:0005829">
    <property type="term" value="C:cytosol"/>
    <property type="evidence" value="ECO:0007669"/>
    <property type="project" value="TreeGrafter"/>
</dbReference>
<evidence type="ECO:0000256" key="12">
    <source>
        <dbReference type="ARBA" id="ARBA00053449"/>
    </source>
</evidence>
<organism evidence="15 16">
    <name type="scientific">Enterocloster bolteae</name>
    <dbReference type="NCBI Taxonomy" id="208479"/>
    <lineage>
        <taxon>Bacteria</taxon>
        <taxon>Bacillati</taxon>
        <taxon>Bacillota</taxon>
        <taxon>Clostridia</taxon>
        <taxon>Lachnospirales</taxon>
        <taxon>Lachnospiraceae</taxon>
        <taxon>Enterocloster</taxon>
    </lineage>
</organism>
<dbReference type="FunFam" id="3.20.20.20:FF:000006">
    <property type="entry name" value="Dihydropteroate synthase"/>
    <property type="match status" value="1"/>
</dbReference>
<dbReference type="PROSITE" id="PS00793">
    <property type="entry name" value="DHPS_2"/>
    <property type="match status" value="1"/>
</dbReference>
<dbReference type="InterPro" id="IPR011005">
    <property type="entry name" value="Dihydropteroate_synth-like_sf"/>
</dbReference>
<dbReference type="PANTHER" id="PTHR20941:SF1">
    <property type="entry name" value="FOLIC ACID SYNTHESIS PROTEIN FOL1"/>
    <property type="match status" value="1"/>
</dbReference>
<dbReference type="InterPro" id="IPR045031">
    <property type="entry name" value="DHP_synth-like"/>
</dbReference>
<evidence type="ECO:0000256" key="5">
    <source>
        <dbReference type="ARBA" id="ARBA00012458"/>
    </source>
</evidence>
<evidence type="ECO:0000313" key="16">
    <source>
        <dbReference type="Proteomes" id="UP000284543"/>
    </source>
</evidence>
<evidence type="ECO:0000256" key="8">
    <source>
        <dbReference type="ARBA" id="ARBA00022723"/>
    </source>
</evidence>